<feature type="domain" description="SWIM-type" evidence="1">
    <location>
        <begin position="19"/>
        <end position="61"/>
    </location>
</feature>
<evidence type="ECO:0000313" key="2">
    <source>
        <dbReference type="EMBL" id="QJA60697.1"/>
    </source>
</evidence>
<gene>
    <name evidence="2" type="ORF">MM415B01070_0031</name>
</gene>
<evidence type="ECO:0000259" key="1">
    <source>
        <dbReference type="PROSITE" id="PS50966"/>
    </source>
</evidence>
<sequence>MVSVTLNKKTSAIEGHFVFDVEIRDTQKTLVSWEEGLFTCSCGGTSALVCEHIDYLVYWLATDDLYRRREKAQTKRVREWKS</sequence>
<dbReference type="PROSITE" id="PS50966">
    <property type="entry name" value="ZF_SWIM"/>
    <property type="match status" value="1"/>
</dbReference>
<protein>
    <recommendedName>
        <fullName evidence="1">SWIM-type domain-containing protein</fullName>
    </recommendedName>
</protein>
<organism evidence="2">
    <name type="scientific">viral metagenome</name>
    <dbReference type="NCBI Taxonomy" id="1070528"/>
    <lineage>
        <taxon>unclassified sequences</taxon>
        <taxon>metagenomes</taxon>
        <taxon>organismal metagenomes</taxon>
    </lineage>
</organism>
<accession>A0A6M3IUD3</accession>
<dbReference type="AlphaFoldDB" id="A0A6M3IUD3"/>
<dbReference type="InterPro" id="IPR007527">
    <property type="entry name" value="Znf_SWIM"/>
</dbReference>
<name>A0A6M3IUD3_9ZZZZ</name>
<proteinExistence type="predicted"/>
<reference evidence="2" key="1">
    <citation type="submission" date="2020-03" db="EMBL/GenBank/DDBJ databases">
        <title>The deep terrestrial virosphere.</title>
        <authorList>
            <person name="Holmfeldt K."/>
            <person name="Nilsson E."/>
            <person name="Simone D."/>
            <person name="Lopez-Fernandez M."/>
            <person name="Wu X."/>
            <person name="de Brujin I."/>
            <person name="Lundin D."/>
            <person name="Andersson A."/>
            <person name="Bertilsson S."/>
            <person name="Dopson M."/>
        </authorList>
    </citation>
    <scope>NUCLEOTIDE SEQUENCE</scope>
    <source>
        <strain evidence="2">MM415B01070</strain>
    </source>
</reference>
<dbReference type="GO" id="GO:0008270">
    <property type="term" value="F:zinc ion binding"/>
    <property type="evidence" value="ECO:0007669"/>
    <property type="project" value="InterPro"/>
</dbReference>
<dbReference type="EMBL" id="MT141417">
    <property type="protein sequence ID" value="QJA60697.1"/>
    <property type="molecule type" value="Genomic_DNA"/>
</dbReference>